<evidence type="ECO:0000313" key="2">
    <source>
        <dbReference type="EMBL" id="MCZ8372952.1"/>
    </source>
</evidence>
<gene>
    <name evidence="2" type="ORF">O6P32_09560</name>
</gene>
<keyword evidence="1" id="KW-0812">Transmembrane</keyword>
<feature type="transmembrane region" description="Helical" evidence="1">
    <location>
        <begin position="86"/>
        <end position="106"/>
    </location>
</feature>
<keyword evidence="1" id="KW-0472">Membrane</keyword>
<dbReference type="RefSeq" id="WP_269878244.1">
    <property type="nucleotide sequence ID" value="NZ_JAPZVM010000007.1"/>
</dbReference>
<accession>A0ABT4PIS0</accession>
<dbReference type="Pfam" id="PF14126">
    <property type="entry name" value="DUF4293"/>
    <property type="match status" value="1"/>
</dbReference>
<feature type="transmembrane region" description="Helical" evidence="1">
    <location>
        <begin position="7"/>
        <end position="30"/>
    </location>
</feature>
<keyword evidence="3" id="KW-1185">Reference proteome</keyword>
<organism evidence="2 3">
    <name type="scientific">Phocaeicola acetigenes</name>
    <dbReference type="NCBI Taxonomy" id="3016083"/>
    <lineage>
        <taxon>Bacteria</taxon>
        <taxon>Pseudomonadati</taxon>
        <taxon>Bacteroidota</taxon>
        <taxon>Bacteroidia</taxon>
        <taxon>Bacteroidales</taxon>
        <taxon>Bacteroidaceae</taxon>
        <taxon>Phocaeicola</taxon>
    </lineage>
</organism>
<evidence type="ECO:0000256" key="1">
    <source>
        <dbReference type="SAM" id="Phobius"/>
    </source>
</evidence>
<feature type="transmembrane region" description="Helical" evidence="1">
    <location>
        <begin position="112"/>
        <end position="131"/>
    </location>
</feature>
<dbReference type="Proteomes" id="UP001141933">
    <property type="component" value="Unassembled WGS sequence"/>
</dbReference>
<dbReference type="InterPro" id="IPR025635">
    <property type="entry name" value="DUF4293"/>
</dbReference>
<protein>
    <submittedName>
        <fullName evidence="2">DUF4293 domain-containing protein</fullName>
    </submittedName>
</protein>
<name>A0ABT4PIS0_9BACT</name>
<feature type="transmembrane region" description="Helical" evidence="1">
    <location>
        <begin position="52"/>
        <end position="74"/>
    </location>
</feature>
<dbReference type="EMBL" id="JAPZVM010000007">
    <property type="protein sequence ID" value="MCZ8372952.1"/>
    <property type="molecule type" value="Genomic_DNA"/>
</dbReference>
<proteinExistence type="predicted"/>
<reference evidence="2" key="1">
    <citation type="submission" date="2022-12" db="EMBL/GenBank/DDBJ databases">
        <title>Phocaeicola acetigenes sp. nov., isolated feces from a healthy human.</title>
        <authorList>
            <person name="Do H."/>
            <person name="Ha Y.B."/>
            <person name="Kim J.-S."/>
            <person name="Suh M.K."/>
            <person name="Kim H.S."/>
            <person name="Lee J.-S."/>
        </authorList>
    </citation>
    <scope>NUCLEOTIDE SEQUENCE</scope>
    <source>
        <strain evidence="2">KGMB11183</strain>
    </source>
</reference>
<keyword evidence="1" id="KW-1133">Transmembrane helix</keyword>
<sequence length="149" mass="16742">MIQRIQTVYLLIVAILMVVMMSFPVGNLIAADYTVTEFTNLALVAADGTADYAPWAMFVILLVVGFVALGTIFLYRKRMLQIRLTLFSIILLVGYYATLVTFVLMLKGENSFAPSWTLCLPLVAIVLNWLAIRAIGKDEMLVKAYERLR</sequence>
<evidence type="ECO:0000313" key="3">
    <source>
        <dbReference type="Proteomes" id="UP001141933"/>
    </source>
</evidence>
<comment type="caution">
    <text evidence="2">The sequence shown here is derived from an EMBL/GenBank/DDBJ whole genome shotgun (WGS) entry which is preliminary data.</text>
</comment>